<proteinExistence type="predicted"/>
<evidence type="ECO:0000313" key="3">
    <source>
        <dbReference type="Proteomes" id="UP000031668"/>
    </source>
</evidence>
<feature type="compositionally biased region" description="Polar residues" evidence="1">
    <location>
        <begin position="36"/>
        <end position="48"/>
    </location>
</feature>
<sequence>MEDQRNHNEEPRMNEMRTDVIIDIVELLKNDNISGFENEYGSENSSTKKNQRGPREGTNNREHLLVRKASKGMLKGRQKREKINESIRDFIRKSLDKDCTISLKQISEIFEKKYEHNFNIYMPEEFTLILQNDKYGAGEKYIGKYTN</sequence>
<dbReference type="AlphaFoldDB" id="A0A0C2I518"/>
<keyword evidence="3" id="KW-1185">Reference proteome</keyword>
<comment type="caution">
    <text evidence="2">The sequence shown here is derived from an EMBL/GenBank/DDBJ whole genome shotgun (WGS) entry which is preliminary data.</text>
</comment>
<gene>
    <name evidence="2" type="ORF">RF11_05674</name>
</gene>
<dbReference type="Proteomes" id="UP000031668">
    <property type="component" value="Unassembled WGS sequence"/>
</dbReference>
<protein>
    <submittedName>
        <fullName evidence="2">Uncharacterized protein</fullName>
    </submittedName>
</protein>
<organism evidence="2 3">
    <name type="scientific">Thelohanellus kitauei</name>
    <name type="common">Myxosporean</name>
    <dbReference type="NCBI Taxonomy" id="669202"/>
    <lineage>
        <taxon>Eukaryota</taxon>
        <taxon>Metazoa</taxon>
        <taxon>Cnidaria</taxon>
        <taxon>Myxozoa</taxon>
        <taxon>Myxosporea</taxon>
        <taxon>Bivalvulida</taxon>
        <taxon>Platysporina</taxon>
        <taxon>Myxobolidae</taxon>
        <taxon>Thelohanellus</taxon>
    </lineage>
</organism>
<evidence type="ECO:0000313" key="2">
    <source>
        <dbReference type="EMBL" id="KII60243.1"/>
    </source>
</evidence>
<name>A0A0C2I518_THEKT</name>
<evidence type="ECO:0000256" key="1">
    <source>
        <dbReference type="SAM" id="MobiDB-lite"/>
    </source>
</evidence>
<dbReference type="EMBL" id="JWZT01005749">
    <property type="protein sequence ID" value="KII60243.1"/>
    <property type="molecule type" value="Genomic_DNA"/>
</dbReference>
<accession>A0A0C2I518</accession>
<reference evidence="2 3" key="1">
    <citation type="journal article" date="2014" name="Genome Biol. Evol.">
        <title>The genome of the myxosporean Thelohanellus kitauei shows adaptations to nutrient acquisition within its fish host.</title>
        <authorList>
            <person name="Yang Y."/>
            <person name="Xiong J."/>
            <person name="Zhou Z."/>
            <person name="Huo F."/>
            <person name="Miao W."/>
            <person name="Ran C."/>
            <person name="Liu Y."/>
            <person name="Zhang J."/>
            <person name="Feng J."/>
            <person name="Wang M."/>
            <person name="Wang M."/>
            <person name="Wang L."/>
            <person name="Yao B."/>
        </authorList>
    </citation>
    <scope>NUCLEOTIDE SEQUENCE [LARGE SCALE GENOMIC DNA]</scope>
    <source>
        <strain evidence="2">Wuqing</strain>
    </source>
</reference>
<feature type="region of interest" description="Disordered" evidence="1">
    <location>
        <begin position="36"/>
        <end position="60"/>
    </location>
</feature>